<dbReference type="InterPro" id="IPR021858">
    <property type="entry name" value="Fun_TF"/>
</dbReference>
<dbReference type="AlphaFoldDB" id="A0A1L7WW83"/>
<dbReference type="PANTHER" id="PTHR37540:SF5">
    <property type="entry name" value="TRANSCRIPTION FACTOR DOMAIN-CONTAINING PROTEIN"/>
    <property type="match status" value="1"/>
</dbReference>
<dbReference type="Proteomes" id="UP000184330">
    <property type="component" value="Unassembled WGS sequence"/>
</dbReference>
<dbReference type="Pfam" id="PF11951">
    <property type="entry name" value="Fungal_trans_2"/>
    <property type="match status" value="1"/>
</dbReference>
<dbReference type="OrthoDB" id="4158087at2759"/>
<sequence length="527" mass="59321">MVQHSKSQHVSLNQDLQFINISSSHSTSVSHGKTIRSHVARRWRRERKEGRSATEPQPRCTILPKMFGAKAGPRPFTESAEEDCEREGNLLVNGASLWPLISRDPSVLDHQKQFESFYLNKINTPVISQNSGLTFLDNGLNPYNFLPINATPRVVSLLQLNLLFTIRTSVHADPTDRYVSYCIDDAAQLYITLSFCASLFASKSNSAQDESAYYFSESISSIRQNLDNPRQKTSDSTVATVACLANIENLNGTLENAIVHMNGLEQLVRLRGGLENLGMQGILRRRVLWADLCCAARAQTPPRFPLYQYFDMSRLSDLYSTGSPASSILIPSQELATMSVSRGETKVLEILQDLHELSTFLNYIGSASEELPPEAAYPDRLYTTEHQLLTSLADRRLLICNPSQASIFTILLHAALLYIYTNLRETPVDGALRRTLVARVRSTLDVTEISALMESFPAELLWILSLVILASKSLDDSYWLRMQLLCDIHEIRTWDKVVARCECLPVFEASCSETCRRLWENKFNSCP</sequence>
<gene>
    <name evidence="2" type="ORF">PAC_06892</name>
</gene>
<feature type="compositionally biased region" description="Basic residues" evidence="1">
    <location>
        <begin position="33"/>
        <end position="45"/>
    </location>
</feature>
<dbReference type="PANTHER" id="PTHR37540">
    <property type="entry name" value="TRANSCRIPTION FACTOR (ACR-2), PUTATIVE-RELATED-RELATED"/>
    <property type="match status" value="1"/>
</dbReference>
<evidence type="ECO:0008006" key="4">
    <source>
        <dbReference type="Google" id="ProtNLM"/>
    </source>
</evidence>
<evidence type="ECO:0000313" key="3">
    <source>
        <dbReference type="Proteomes" id="UP000184330"/>
    </source>
</evidence>
<protein>
    <recommendedName>
        <fullName evidence="4">Transcription factor domain-containing protein</fullName>
    </recommendedName>
</protein>
<proteinExistence type="predicted"/>
<keyword evidence="3" id="KW-1185">Reference proteome</keyword>
<dbReference type="EMBL" id="FJOG01000009">
    <property type="protein sequence ID" value="CZR57003.1"/>
    <property type="molecule type" value="Genomic_DNA"/>
</dbReference>
<evidence type="ECO:0000313" key="2">
    <source>
        <dbReference type="EMBL" id="CZR57003.1"/>
    </source>
</evidence>
<organism evidence="2 3">
    <name type="scientific">Phialocephala subalpina</name>
    <dbReference type="NCBI Taxonomy" id="576137"/>
    <lineage>
        <taxon>Eukaryota</taxon>
        <taxon>Fungi</taxon>
        <taxon>Dikarya</taxon>
        <taxon>Ascomycota</taxon>
        <taxon>Pezizomycotina</taxon>
        <taxon>Leotiomycetes</taxon>
        <taxon>Helotiales</taxon>
        <taxon>Mollisiaceae</taxon>
        <taxon>Phialocephala</taxon>
        <taxon>Phialocephala fortinii species complex</taxon>
    </lineage>
</organism>
<reference evidence="2 3" key="1">
    <citation type="submission" date="2016-03" db="EMBL/GenBank/DDBJ databases">
        <authorList>
            <person name="Ploux O."/>
        </authorList>
    </citation>
    <scope>NUCLEOTIDE SEQUENCE [LARGE SCALE GENOMIC DNA]</scope>
    <source>
        <strain evidence="2 3">UAMH 11012</strain>
    </source>
</reference>
<feature type="region of interest" description="Disordered" evidence="1">
    <location>
        <begin position="26"/>
        <end position="58"/>
    </location>
</feature>
<evidence type="ECO:0000256" key="1">
    <source>
        <dbReference type="SAM" id="MobiDB-lite"/>
    </source>
</evidence>
<name>A0A1L7WW83_9HELO</name>
<dbReference type="STRING" id="576137.A0A1L7WW83"/>
<accession>A0A1L7WW83</accession>